<evidence type="ECO:0000313" key="2">
    <source>
        <dbReference type="EMBL" id="MEA9357532.1"/>
    </source>
</evidence>
<protein>
    <recommendedName>
        <fullName evidence="4">Outer membrane lipoprotein-sorting protein</fullName>
    </recommendedName>
</protein>
<feature type="chain" id="PRO_5045057651" description="Outer membrane lipoprotein-sorting protein" evidence="1">
    <location>
        <begin position="20"/>
        <end position="239"/>
    </location>
</feature>
<reference evidence="2 3" key="1">
    <citation type="submission" date="2023-11" db="EMBL/GenBank/DDBJ databases">
        <title>A Novel Polar Bacteriovorax (B. antarcticus) Isolated from the Biocrust in Antarctica.</title>
        <authorList>
            <person name="Mun W."/>
            <person name="Choi S.Y."/>
            <person name="Mitchell R.J."/>
        </authorList>
    </citation>
    <scope>NUCLEOTIDE SEQUENCE [LARGE SCALE GENOMIC DNA]</scope>
    <source>
        <strain evidence="2 3">PP10</strain>
    </source>
</reference>
<comment type="caution">
    <text evidence="2">The sequence shown here is derived from an EMBL/GenBank/DDBJ whole genome shotgun (WGS) entry which is preliminary data.</text>
</comment>
<proteinExistence type="predicted"/>
<dbReference type="Proteomes" id="UP001302274">
    <property type="component" value="Unassembled WGS sequence"/>
</dbReference>
<dbReference type="EMBL" id="JAYGJQ010000002">
    <property type="protein sequence ID" value="MEA9357532.1"/>
    <property type="molecule type" value="Genomic_DNA"/>
</dbReference>
<gene>
    <name evidence="2" type="ORF">SHI21_14990</name>
</gene>
<sequence length="239" mass="27764">MKHLVLIFCLLIMSSIAFSQENVIMKGEAFDKDNKLVYVETHNYKRLPSGEISAIKTTYHNAAGKLIADVSSDFSKDPFIPDTIFIDHRFNEKQELSYNKDSKLVSMKITDMNTGKFKSNEIKRTENMVSGQGFHNYILKNFNEDRTDIKFIVLPKLDYYSFYFEQEPAKAEGQRRFILKISSWVLRILVKEIAVDYRMKDHSLLTFEGLTNIDSDKRDSQILKIKMSYPGVDNDKKSL</sequence>
<feature type="signal peptide" evidence="1">
    <location>
        <begin position="1"/>
        <end position="19"/>
    </location>
</feature>
<keyword evidence="1" id="KW-0732">Signal</keyword>
<dbReference type="RefSeq" id="WP_323577575.1">
    <property type="nucleotide sequence ID" value="NZ_JAYGJQ010000002.1"/>
</dbReference>
<keyword evidence="3" id="KW-1185">Reference proteome</keyword>
<name>A0ABU5VWU3_9BACT</name>
<evidence type="ECO:0000313" key="3">
    <source>
        <dbReference type="Proteomes" id="UP001302274"/>
    </source>
</evidence>
<organism evidence="2 3">
    <name type="scientific">Bacteriovorax antarcticus</name>
    <dbReference type="NCBI Taxonomy" id="3088717"/>
    <lineage>
        <taxon>Bacteria</taxon>
        <taxon>Pseudomonadati</taxon>
        <taxon>Bdellovibrionota</taxon>
        <taxon>Bacteriovoracia</taxon>
        <taxon>Bacteriovoracales</taxon>
        <taxon>Bacteriovoracaceae</taxon>
        <taxon>Bacteriovorax</taxon>
    </lineage>
</organism>
<evidence type="ECO:0000256" key="1">
    <source>
        <dbReference type="SAM" id="SignalP"/>
    </source>
</evidence>
<evidence type="ECO:0008006" key="4">
    <source>
        <dbReference type="Google" id="ProtNLM"/>
    </source>
</evidence>
<accession>A0ABU5VWU3</accession>